<keyword evidence="3 4" id="KW-0067">ATP-binding</keyword>
<evidence type="ECO:0000313" key="6">
    <source>
        <dbReference type="Proteomes" id="UP000663570"/>
    </source>
</evidence>
<dbReference type="EC" id="6.3.3.2" evidence="4"/>
<evidence type="ECO:0000256" key="1">
    <source>
        <dbReference type="ARBA" id="ARBA00010638"/>
    </source>
</evidence>
<name>A0ABX7MC67_9RHOO</name>
<dbReference type="InterPro" id="IPR037171">
    <property type="entry name" value="NagB/RpiA_transferase-like"/>
</dbReference>
<keyword evidence="6" id="KW-1185">Reference proteome</keyword>
<evidence type="ECO:0000256" key="2">
    <source>
        <dbReference type="ARBA" id="ARBA00022741"/>
    </source>
</evidence>
<dbReference type="SUPFAM" id="SSF100950">
    <property type="entry name" value="NagB/RpiA/CoA transferase-like"/>
    <property type="match status" value="1"/>
</dbReference>
<dbReference type="Proteomes" id="UP000663570">
    <property type="component" value="Chromosome"/>
</dbReference>
<dbReference type="EMBL" id="CP071060">
    <property type="protein sequence ID" value="QSI79316.1"/>
    <property type="molecule type" value="Genomic_DNA"/>
</dbReference>
<comment type="similarity">
    <text evidence="1 4">Belongs to the 5-formyltetrahydrofolate cyclo-ligase family.</text>
</comment>
<dbReference type="InterPro" id="IPR002698">
    <property type="entry name" value="FTHF_cligase"/>
</dbReference>
<gene>
    <name evidence="5" type="ORF">JY500_20365</name>
</gene>
<protein>
    <recommendedName>
        <fullName evidence="4">5-formyltetrahydrofolate cyclo-ligase</fullName>
        <ecNumber evidence="4">6.3.3.2</ecNumber>
    </recommendedName>
</protein>
<keyword evidence="4" id="KW-0479">Metal-binding</keyword>
<organism evidence="5 6">
    <name type="scientific">Niveibacterium microcysteis</name>
    <dbReference type="NCBI Taxonomy" id="2811415"/>
    <lineage>
        <taxon>Bacteria</taxon>
        <taxon>Pseudomonadati</taxon>
        <taxon>Pseudomonadota</taxon>
        <taxon>Betaproteobacteria</taxon>
        <taxon>Rhodocyclales</taxon>
        <taxon>Rhodocyclaceae</taxon>
        <taxon>Niveibacterium</taxon>
    </lineage>
</organism>
<keyword evidence="4" id="KW-0460">Magnesium</keyword>
<dbReference type="Gene3D" id="3.40.50.10420">
    <property type="entry name" value="NagB/RpiA/CoA transferase-like"/>
    <property type="match status" value="1"/>
</dbReference>
<dbReference type="InterPro" id="IPR024185">
    <property type="entry name" value="FTHF_cligase-like_sf"/>
</dbReference>
<keyword evidence="2 4" id="KW-0547">Nucleotide-binding</keyword>
<dbReference type="NCBIfam" id="TIGR02727">
    <property type="entry name" value="MTHFS_bact"/>
    <property type="match status" value="1"/>
</dbReference>
<evidence type="ECO:0000313" key="5">
    <source>
        <dbReference type="EMBL" id="QSI79316.1"/>
    </source>
</evidence>
<sequence length="187" mass="20021">MRRSAIAARESLAAAERERLSGLLCEQLRPLLARLSPRNLGFCWPYRGEPDLTAFVTDWLAAEAARVAALPVVVAADAPLAFSAWRPGAELAADAFGIPVPSQFESVDPDVVLVPLNAFDAAGYRLGYGGGFFDRTLAARSPAPISVGVGFELGRVDSIRPEPHDMPLDWIVTESGTFGPFRGKNGI</sequence>
<proteinExistence type="inferred from homology"/>
<dbReference type="GO" id="GO:0030272">
    <property type="term" value="F:5-formyltetrahydrofolate cyclo-ligase activity"/>
    <property type="evidence" value="ECO:0007669"/>
    <property type="project" value="UniProtKB-EC"/>
</dbReference>
<keyword evidence="5" id="KW-0436">Ligase</keyword>
<dbReference type="PIRSF" id="PIRSF006806">
    <property type="entry name" value="FTHF_cligase"/>
    <property type="match status" value="1"/>
</dbReference>
<dbReference type="Pfam" id="PF01812">
    <property type="entry name" value="5-FTHF_cyc-lig"/>
    <property type="match status" value="1"/>
</dbReference>
<comment type="catalytic activity">
    <reaction evidence="4">
        <text>(6S)-5-formyl-5,6,7,8-tetrahydrofolate + ATP = (6R)-5,10-methenyltetrahydrofolate + ADP + phosphate</text>
        <dbReference type="Rhea" id="RHEA:10488"/>
        <dbReference type="ChEBI" id="CHEBI:30616"/>
        <dbReference type="ChEBI" id="CHEBI:43474"/>
        <dbReference type="ChEBI" id="CHEBI:57455"/>
        <dbReference type="ChEBI" id="CHEBI:57457"/>
        <dbReference type="ChEBI" id="CHEBI:456216"/>
        <dbReference type="EC" id="6.3.3.2"/>
    </reaction>
</comment>
<evidence type="ECO:0000256" key="4">
    <source>
        <dbReference type="RuleBase" id="RU361279"/>
    </source>
</evidence>
<comment type="cofactor">
    <cofactor evidence="4">
        <name>Mg(2+)</name>
        <dbReference type="ChEBI" id="CHEBI:18420"/>
    </cofactor>
</comment>
<dbReference type="PANTHER" id="PTHR23407">
    <property type="entry name" value="ATPASE INHIBITOR/5-FORMYLTETRAHYDROFOLATE CYCLO-LIGASE"/>
    <property type="match status" value="1"/>
</dbReference>
<accession>A0ABX7MC67</accession>
<dbReference type="PANTHER" id="PTHR23407:SF1">
    <property type="entry name" value="5-FORMYLTETRAHYDROFOLATE CYCLO-LIGASE"/>
    <property type="match status" value="1"/>
</dbReference>
<reference evidence="5 6" key="1">
    <citation type="submission" date="2021-02" db="EMBL/GenBank/DDBJ databases">
        <title>Niveibacterium changnyeongensis HC41.</title>
        <authorList>
            <person name="Kang M."/>
        </authorList>
    </citation>
    <scope>NUCLEOTIDE SEQUENCE [LARGE SCALE GENOMIC DNA]</scope>
    <source>
        <strain evidence="5 6">HC41</strain>
    </source>
</reference>
<evidence type="ECO:0000256" key="3">
    <source>
        <dbReference type="ARBA" id="ARBA00022840"/>
    </source>
</evidence>